<dbReference type="SUPFAM" id="SSF47384">
    <property type="entry name" value="Homodimeric domain of signal transducing histidine kinase"/>
    <property type="match status" value="1"/>
</dbReference>
<dbReference type="Pfam" id="PF00512">
    <property type="entry name" value="HisKA"/>
    <property type="match status" value="1"/>
</dbReference>
<protein>
    <recommendedName>
        <fullName evidence="2">histidine kinase</fullName>
        <ecNumber evidence="2">2.7.13.3</ecNumber>
    </recommendedName>
</protein>
<evidence type="ECO:0000256" key="1">
    <source>
        <dbReference type="ARBA" id="ARBA00000085"/>
    </source>
</evidence>
<keyword evidence="10" id="KW-1185">Reference proteome</keyword>
<dbReference type="EMBL" id="JACSPQ010000019">
    <property type="protein sequence ID" value="MBD8003038.1"/>
    <property type="molecule type" value="Genomic_DNA"/>
</dbReference>
<feature type="transmembrane region" description="Helical" evidence="7">
    <location>
        <begin position="195"/>
        <end position="219"/>
    </location>
</feature>
<dbReference type="InterPro" id="IPR036890">
    <property type="entry name" value="HATPase_C_sf"/>
</dbReference>
<keyword evidence="3" id="KW-0597">Phosphoprotein</keyword>
<dbReference type="RefSeq" id="WP_191710705.1">
    <property type="nucleotide sequence ID" value="NZ_JACSPQ010000019.1"/>
</dbReference>
<proteinExistence type="predicted"/>
<reference evidence="9 10" key="1">
    <citation type="submission" date="2020-08" db="EMBL/GenBank/DDBJ databases">
        <title>A Genomic Blueprint of the Chicken Gut Microbiome.</title>
        <authorList>
            <person name="Gilroy R."/>
            <person name="Ravi A."/>
            <person name="Getino M."/>
            <person name="Pursley I."/>
            <person name="Horton D.L."/>
            <person name="Alikhan N.-F."/>
            <person name="Baker D."/>
            <person name="Gharbi K."/>
            <person name="Hall N."/>
            <person name="Watson M."/>
            <person name="Adriaenssens E.M."/>
            <person name="Foster-Nyarko E."/>
            <person name="Jarju S."/>
            <person name="Secka A."/>
            <person name="Antonio M."/>
            <person name="Oren A."/>
            <person name="Chaudhuri R."/>
            <person name="La Ragione R.M."/>
            <person name="Hildebrand F."/>
            <person name="Pallen M.J."/>
        </authorList>
    </citation>
    <scope>NUCLEOTIDE SEQUENCE [LARGE SCALE GENOMIC DNA]</scope>
    <source>
        <strain evidence="9 10">Sa1YUN3</strain>
    </source>
</reference>
<dbReference type="CDD" id="cd00075">
    <property type="entry name" value="HATPase"/>
    <property type="match status" value="1"/>
</dbReference>
<evidence type="ECO:0000256" key="4">
    <source>
        <dbReference type="ARBA" id="ARBA00022679"/>
    </source>
</evidence>
<dbReference type="SUPFAM" id="SSF55874">
    <property type="entry name" value="ATPase domain of HSP90 chaperone/DNA topoisomerase II/histidine kinase"/>
    <property type="match status" value="1"/>
</dbReference>
<dbReference type="PANTHER" id="PTHR43711">
    <property type="entry name" value="TWO-COMPONENT HISTIDINE KINASE"/>
    <property type="match status" value="1"/>
</dbReference>
<dbReference type="Gene3D" id="3.30.565.10">
    <property type="entry name" value="Histidine kinase-like ATPase, C-terminal domain"/>
    <property type="match status" value="1"/>
</dbReference>
<feature type="domain" description="Histidine kinase" evidence="8">
    <location>
        <begin position="234"/>
        <end position="454"/>
    </location>
</feature>
<keyword evidence="7" id="KW-0472">Membrane</keyword>
<comment type="catalytic activity">
    <reaction evidence="1">
        <text>ATP + protein L-histidine = ADP + protein N-phospho-L-histidine.</text>
        <dbReference type="EC" id="2.7.13.3"/>
    </reaction>
</comment>
<evidence type="ECO:0000256" key="2">
    <source>
        <dbReference type="ARBA" id="ARBA00012438"/>
    </source>
</evidence>
<dbReference type="Proteomes" id="UP000616346">
    <property type="component" value="Unassembled WGS sequence"/>
</dbReference>
<dbReference type="SMART" id="SM00387">
    <property type="entry name" value="HATPase_c"/>
    <property type="match status" value="1"/>
</dbReference>
<evidence type="ECO:0000256" key="7">
    <source>
        <dbReference type="SAM" id="Phobius"/>
    </source>
</evidence>
<dbReference type="InterPro" id="IPR050736">
    <property type="entry name" value="Sensor_HK_Regulatory"/>
</dbReference>
<name>A0ABR8VE39_9BACT</name>
<organism evidence="9 10">
    <name type="scientific">Phocaeicola faecium</name>
    <dbReference type="NCBI Taxonomy" id="2762213"/>
    <lineage>
        <taxon>Bacteria</taxon>
        <taxon>Pseudomonadati</taxon>
        <taxon>Bacteroidota</taxon>
        <taxon>Bacteroidia</taxon>
        <taxon>Bacteroidales</taxon>
        <taxon>Bacteroidaceae</taxon>
        <taxon>Phocaeicola</taxon>
    </lineage>
</organism>
<sequence length="461" mass="52514">MGKIKHIRWIAVIGLLAIIELQYVWLTNTYKLTEESLLMKSDALFKDAALQEVFCRMEKYKKMMSSKDTTFTIYLEEDPDTLSADMMKNRANQWLMSSLHIAFQKAVLKELKMEVSLTDLDSIYTHILDSIDIHAKVFSCVIDSSGNVIRSSGKTDINAHGTLKTSPVPINFEKSRFLQGIITNPYWLIVQRMTMLLIATALIMVLVIGCIVYQIRIIIRQDKIAKLREDFSYAMIHDMKTPLSSILMGTQILETGRLDSQPEKKARYFRILREESEHLLALTNKVLTLSKLENHRLKLTKTDCPLRPLLEDLAEKYKANAPKKVTYVWNLTTETVYADHEFLKEALSNLIDNAVKYSGEEVEIILSSGTRADGTDYISIRDNGFGIPLKEQSKIFEKYERASATERNRKGGATGFGLGLNYVFRVAEAHDGQITVESIEGEYSVFTLLLPSKEKAEKEKI</sequence>
<dbReference type="InterPro" id="IPR004358">
    <property type="entry name" value="Sig_transdc_His_kin-like_C"/>
</dbReference>
<keyword evidence="7" id="KW-1133">Transmembrane helix</keyword>
<gene>
    <name evidence="9" type="ORF">H9626_12580</name>
</gene>
<evidence type="ECO:0000313" key="9">
    <source>
        <dbReference type="EMBL" id="MBD8003038.1"/>
    </source>
</evidence>
<dbReference type="SMART" id="SM00388">
    <property type="entry name" value="HisKA"/>
    <property type="match status" value="1"/>
</dbReference>
<dbReference type="Gene3D" id="1.10.287.130">
    <property type="match status" value="1"/>
</dbReference>
<keyword evidence="4" id="KW-0808">Transferase</keyword>
<dbReference type="PROSITE" id="PS50109">
    <property type="entry name" value="HIS_KIN"/>
    <property type="match status" value="1"/>
</dbReference>
<dbReference type="InterPro" id="IPR003661">
    <property type="entry name" value="HisK_dim/P_dom"/>
</dbReference>
<keyword evidence="5 9" id="KW-0418">Kinase</keyword>
<dbReference type="EC" id="2.7.13.3" evidence="2"/>
<evidence type="ECO:0000256" key="6">
    <source>
        <dbReference type="ARBA" id="ARBA00023012"/>
    </source>
</evidence>
<evidence type="ECO:0000256" key="5">
    <source>
        <dbReference type="ARBA" id="ARBA00022777"/>
    </source>
</evidence>
<dbReference type="InterPro" id="IPR036097">
    <property type="entry name" value="HisK_dim/P_sf"/>
</dbReference>
<evidence type="ECO:0000259" key="8">
    <source>
        <dbReference type="PROSITE" id="PS50109"/>
    </source>
</evidence>
<dbReference type="Pfam" id="PF02518">
    <property type="entry name" value="HATPase_c"/>
    <property type="match status" value="1"/>
</dbReference>
<dbReference type="PANTHER" id="PTHR43711:SF1">
    <property type="entry name" value="HISTIDINE KINASE 1"/>
    <property type="match status" value="1"/>
</dbReference>
<comment type="caution">
    <text evidence="9">The sequence shown here is derived from an EMBL/GenBank/DDBJ whole genome shotgun (WGS) entry which is preliminary data.</text>
</comment>
<dbReference type="InterPro" id="IPR005467">
    <property type="entry name" value="His_kinase_dom"/>
</dbReference>
<dbReference type="CDD" id="cd00082">
    <property type="entry name" value="HisKA"/>
    <property type="match status" value="1"/>
</dbReference>
<feature type="transmembrane region" description="Helical" evidence="7">
    <location>
        <begin position="7"/>
        <end position="26"/>
    </location>
</feature>
<dbReference type="InterPro" id="IPR003594">
    <property type="entry name" value="HATPase_dom"/>
</dbReference>
<dbReference type="PRINTS" id="PR00344">
    <property type="entry name" value="BCTRLSENSOR"/>
</dbReference>
<dbReference type="GO" id="GO:0016301">
    <property type="term" value="F:kinase activity"/>
    <property type="evidence" value="ECO:0007669"/>
    <property type="project" value="UniProtKB-KW"/>
</dbReference>
<evidence type="ECO:0000313" key="10">
    <source>
        <dbReference type="Proteomes" id="UP000616346"/>
    </source>
</evidence>
<keyword evidence="7" id="KW-0812">Transmembrane</keyword>
<accession>A0ABR8VE39</accession>
<evidence type="ECO:0000256" key="3">
    <source>
        <dbReference type="ARBA" id="ARBA00022553"/>
    </source>
</evidence>
<keyword evidence="6" id="KW-0902">Two-component regulatory system</keyword>